<sequence>MPSAQTYHQVHLALLGLIILFSLLGWTISAGFVNKNYYIHRTAEGLEVAANLLMFLAALAFLVFSFTNIGRPGSAIKSVWVELLVLGLLWIVVVSAAGTLSDDLDQTDCGDGFANCDLGRAAAAFTWLTWIAVGSDAVPYNLEREHSGSCLNAMIGLEKAMMRQGIRIRPRT</sequence>
<dbReference type="GO" id="GO:0016020">
    <property type="term" value="C:membrane"/>
    <property type="evidence" value="ECO:0007669"/>
    <property type="project" value="UniProtKB-SubCell"/>
</dbReference>
<keyword evidence="2 5" id="KW-0812">Transmembrane</keyword>
<evidence type="ECO:0000313" key="7">
    <source>
        <dbReference type="EMBL" id="KAG7567067.1"/>
    </source>
</evidence>
<dbReference type="Proteomes" id="UP000812966">
    <property type="component" value="Unassembled WGS sequence"/>
</dbReference>
<gene>
    <name evidence="7" type="ORF">FFLO_01193</name>
</gene>
<dbReference type="EMBL" id="JABELV010000016">
    <property type="protein sequence ID" value="KAG7567067.1"/>
    <property type="molecule type" value="Genomic_DNA"/>
</dbReference>
<feature type="domain" description="MARVEL" evidence="6">
    <location>
        <begin position="11"/>
        <end position="137"/>
    </location>
</feature>
<evidence type="ECO:0000256" key="2">
    <source>
        <dbReference type="ARBA" id="ARBA00022692"/>
    </source>
</evidence>
<keyword evidence="4 5" id="KW-0472">Membrane</keyword>
<evidence type="ECO:0000256" key="5">
    <source>
        <dbReference type="SAM" id="Phobius"/>
    </source>
</evidence>
<keyword evidence="8" id="KW-1185">Reference proteome</keyword>
<evidence type="ECO:0000256" key="3">
    <source>
        <dbReference type="ARBA" id="ARBA00022989"/>
    </source>
</evidence>
<proteinExistence type="predicted"/>
<evidence type="ECO:0000256" key="1">
    <source>
        <dbReference type="ARBA" id="ARBA00004141"/>
    </source>
</evidence>
<evidence type="ECO:0000313" key="8">
    <source>
        <dbReference type="Proteomes" id="UP000812966"/>
    </source>
</evidence>
<dbReference type="AlphaFoldDB" id="A0A8K0JRN7"/>
<organism evidence="7 8">
    <name type="scientific">Filobasidium floriforme</name>
    <dbReference type="NCBI Taxonomy" id="5210"/>
    <lineage>
        <taxon>Eukaryota</taxon>
        <taxon>Fungi</taxon>
        <taxon>Dikarya</taxon>
        <taxon>Basidiomycota</taxon>
        <taxon>Agaricomycotina</taxon>
        <taxon>Tremellomycetes</taxon>
        <taxon>Filobasidiales</taxon>
        <taxon>Filobasidiaceae</taxon>
        <taxon>Filobasidium</taxon>
    </lineage>
</organism>
<keyword evidence="3 5" id="KW-1133">Transmembrane helix</keyword>
<accession>A0A8K0JRN7</accession>
<comment type="caution">
    <text evidence="7">The sequence shown here is derived from an EMBL/GenBank/DDBJ whole genome shotgun (WGS) entry which is preliminary data.</text>
</comment>
<dbReference type="InterPro" id="IPR008253">
    <property type="entry name" value="Marvel"/>
</dbReference>
<evidence type="ECO:0000259" key="6">
    <source>
        <dbReference type="Pfam" id="PF01284"/>
    </source>
</evidence>
<protein>
    <recommendedName>
        <fullName evidence="6">MARVEL domain-containing protein</fullName>
    </recommendedName>
</protein>
<name>A0A8K0JRN7_9TREE</name>
<evidence type="ECO:0000256" key="4">
    <source>
        <dbReference type="ARBA" id="ARBA00023136"/>
    </source>
</evidence>
<feature type="transmembrane region" description="Helical" evidence="5">
    <location>
        <begin position="79"/>
        <end position="100"/>
    </location>
</feature>
<feature type="transmembrane region" description="Helical" evidence="5">
    <location>
        <begin position="48"/>
        <end position="67"/>
    </location>
</feature>
<comment type="subcellular location">
    <subcellularLocation>
        <location evidence="1">Membrane</location>
        <topology evidence="1">Multi-pass membrane protein</topology>
    </subcellularLocation>
</comment>
<dbReference type="Pfam" id="PF01284">
    <property type="entry name" value="MARVEL"/>
    <property type="match status" value="1"/>
</dbReference>
<reference evidence="7" key="1">
    <citation type="submission" date="2020-04" db="EMBL/GenBank/DDBJ databases">
        <title>Analysis of mating type loci in Filobasidium floriforme.</title>
        <authorList>
            <person name="Nowrousian M."/>
        </authorList>
    </citation>
    <scope>NUCLEOTIDE SEQUENCE</scope>
    <source>
        <strain evidence="7">CBS 6242</strain>
    </source>
</reference>
<feature type="transmembrane region" description="Helical" evidence="5">
    <location>
        <begin position="12"/>
        <end position="33"/>
    </location>
</feature>